<feature type="transmembrane region" description="Helical" evidence="2">
    <location>
        <begin position="204"/>
        <end position="222"/>
    </location>
</feature>
<feature type="transmembrane region" description="Helical" evidence="2">
    <location>
        <begin position="55"/>
        <end position="76"/>
    </location>
</feature>
<evidence type="ECO:0000313" key="3">
    <source>
        <dbReference type="EMBL" id="KAK2946925.1"/>
    </source>
</evidence>
<dbReference type="EMBL" id="JARBJD010000215">
    <property type="protein sequence ID" value="KAK2946925.1"/>
    <property type="molecule type" value="Genomic_DNA"/>
</dbReference>
<feature type="transmembrane region" description="Helical" evidence="2">
    <location>
        <begin position="126"/>
        <end position="150"/>
    </location>
</feature>
<evidence type="ECO:0000256" key="1">
    <source>
        <dbReference type="SAM" id="MobiDB-lite"/>
    </source>
</evidence>
<evidence type="ECO:0000256" key="2">
    <source>
        <dbReference type="SAM" id="Phobius"/>
    </source>
</evidence>
<feature type="region of interest" description="Disordered" evidence="1">
    <location>
        <begin position="356"/>
        <end position="389"/>
    </location>
</feature>
<keyword evidence="2" id="KW-0812">Transmembrane</keyword>
<keyword evidence="2" id="KW-1133">Transmembrane helix</keyword>
<organism evidence="3 4">
    <name type="scientific">Blattamonas nauphoetae</name>
    <dbReference type="NCBI Taxonomy" id="2049346"/>
    <lineage>
        <taxon>Eukaryota</taxon>
        <taxon>Metamonada</taxon>
        <taxon>Preaxostyla</taxon>
        <taxon>Oxymonadida</taxon>
        <taxon>Blattamonas</taxon>
    </lineage>
</organism>
<feature type="compositionally biased region" description="Polar residues" evidence="1">
    <location>
        <begin position="291"/>
        <end position="310"/>
    </location>
</feature>
<sequence length="428" mass="49350">MPPISELTLPARCPSAYGEGSYPLIILAFTFLVNLFLSGTIFFHDVFSASLRRNLLKKLFLACAWIMCFLRSIMIIVPFQHSMFSNNFFCFGLPRYFHFSTYQVFCIWLDQTFTRRLLNTSPRKSFTAICIIINSIILVLQIVCSILQTFVTESITIQFPNLLIVIEIAKDTINLCFFVYSLIRLFKVSKVCDRLLALKWRARIFKNILIINIVINALRVTWDGLDIVGLNYFQRLWTLQFNFCSNSDANCAAFYWQYTFLYVMVDTLPLFLFLVSCSFITLTSRTQSAANNTRRITASNKPSQSKSATTKLVVRPISPESGDAFFGADQESEDSDRDQPIDREEAIARQFNTNVSVDGQQMSTQPPSEEEANFREHLDEHYFDPPEPSVVDYDQLSSTYISNSDFIEQQEEKFEPPEDDRDYLAHDD</sequence>
<name>A0ABQ9X593_9EUKA</name>
<feature type="transmembrane region" description="Helical" evidence="2">
    <location>
        <begin position="96"/>
        <end position="114"/>
    </location>
</feature>
<feature type="compositionally biased region" description="Basic and acidic residues" evidence="1">
    <location>
        <begin position="372"/>
        <end position="384"/>
    </location>
</feature>
<feature type="region of interest" description="Disordered" evidence="1">
    <location>
        <begin position="403"/>
        <end position="428"/>
    </location>
</feature>
<dbReference type="Proteomes" id="UP001281761">
    <property type="component" value="Unassembled WGS sequence"/>
</dbReference>
<gene>
    <name evidence="3" type="ORF">BLNAU_18149</name>
</gene>
<proteinExistence type="predicted"/>
<protein>
    <submittedName>
        <fullName evidence="3">Uncharacterized protein</fullName>
    </submittedName>
</protein>
<feature type="region of interest" description="Disordered" evidence="1">
    <location>
        <begin position="291"/>
        <end position="313"/>
    </location>
</feature>
<reference evidence="3 4" key="1">
    <citation type="journal article" date="2022" name="bioRxiv">
        <title>Genomics of Preaxostyla Flagellates Illuminates Evolutionary Transitions and the Path Towards Mitochondrial Loss.</title>
        <authorList>
            <person name="Novak L.V.F."/>
            <person name="Treitli S.C."/>
            <person name="Pyrih J."/>
            <person name="Halakuc P."/>
            <person name="Pipaliya S.V."/>
            <person name="Vacek V."/>
            <person name="Brzon O."/>
            <person name="Soukal P."/>
            <person name="Eme L."/>
            <person name="Dacks J.B."/>
            <person name="Karnkowska A."/>
            <person name="Elias M."/>
            <person name="Hampl V."/>
        </authorList>
    </citation>
    <scope>NUCLEOTIDE SEQUENCE [LARGE SCALE GENOMIC DNA]</scope>
    <source>
        <strain evidence="3">NAU3</strain>
        <tissue evidence="3">Gut</tissue>
    </source>
</reference>
<feature type="transmembrane region" description="Helical" evidence="2">
    <location>
        <begin position="20"/>
        <end position="43"/>
    </location>
</feature>
<keyword evidence="2" id="KW-0472">Membrane</keyword>
<accession>A0ABQ9X593</accession>
<feature type="compositionally biased region" description="Basic and acidic residues" evidence="1">
    <location>
        <begin position="410"/>
        <end position="428"/>
    </location>
</feature>
<keyword evidence="4" id="KW-1185">Reference proteome</keyword>
<comment type="caution">
    <text evidence="3">The sequence shown here is derived from an EMBL/GenBank/DDBJ whole genome shotgun (WGS) entry which is preliminary data.</text>
</comment>
<feature type="transmembrane region" description="Helical" evidence="2">
    <location>
        <begin position="162"/>
        <end position="183"/>
    </location>
</feature>
<feature type="transmembrane region" description="Helical" evidence="2">
    <location>
        <begin position="260"/>
        <end position="282"/>
    </location>
</feature>
<evidence type="ECO:0000313" key="4">
    <source>
        <dbReference type="Proteomes" id="UP001281761"/>
    </source>
</evidence>
<feature type="compositionally biased region" description="Polar residues" evidence="1">
    <location>
        <begin position="356"/>
        <end position="367"/>
    </location>
</feature>